<gene>
    <name evidence="6" type="ORF">K1X11_009770</name>
</gene>
<dbReference type="Pfam" id="PF00015">
    <property type="entry name" value="MCPsignal"/>
    <property type="match status" value="1"/>
</dbReference>
<dbReference type="RefSeq" id="WP_305082560.1">
    <property type="nucleotide sequence ID" value="NZ_CP139781.1"/>
</dbReference>
<name>A0ABZ1CGJ4_9BACT</name>
<keyword evidence="3" id="KW-0807">Transducer</keyword>
<dbReference type="PANTHER" id="PTHR43531">
    <property type="entry name" value="PROTEIN ICFG"/>
    <property type="match status" value="1"/>
</dbReference>
<dbReference type="EMBL" id="CP139781">
    <property type="protein sequence ID" value="WRQ89694.1"/>
    <property type="molecule type" value="Genomic_DNA"/>
</dbReference>
<evidence type="ECO:0000313" key="6">
    <source>
        <dbReference type="EMBL" id="WRQ89694.1"/>
    </source>
</evidence>
<reference evidence="6 7" key="2">
    <citation type="submission" date="2023-12" db="EMBL/GenBank/DDBJ databases">
        <title>Description of an unclassified Opitutus bacterium of Verrucomicrobiota.</title>
        <authorList>
            <person name="Zhang D.-F."/>
        </authorList>
    </citation>
    <scope>NUCLEOTIDE SEQUENCE [LARGE SCALE GENOMIC DNA]</scope>
    <source>
        <strain evidence="6 7">WL0086</strain>
    </source>
</reference>
<protein>
    <submittedName>
        <fullName evidence="6">Methyl-accepting chemotaxis protein</fullName>
    </submittedName>
</protein>
<feature type="domain" description="Methyl-accepting transducer" evidence="5">
    <location>
        <begin position="347"/>
        <end position="576"/>
    </location>
</feature>
<evidence type="ECO:0000256" key="1">
    <source>
        <dbReference type="ARBA" id="ARBA00022500"/>
    </source>
</evidence>
<evidence type="ECO:0000313" key="7">
    <source>
        <dbReference type="Proteomes" id="UP000738431"/>
    </source>
</evidence>
<evidence type="ECO:0000256" key="4">
    <source>
        <dbReference type="SAM" id="MobiDB-lite"/>
    </source>
</evidence>
<organism evidence="6 7">
    <name type="scientific">Actomonas aquatica</name>
    <dbReference type="NCBI Taxonomy" id="2866162"/>
    <lineage>
        <taxon>Bacteria</taxon>
        <taxon>Pseudomonadati</taxon>
        <taxon>Verrucomicrobiota</taxon>
        <taxon>Opitutia</taxon>
        <taxon>Opitutales</taxon>
        <taxon>Opitutaceae</taxon>
        <taxon>Actomonas</taxon>
    </lineage>
</organism>
<dbReference type="InterPro" id="IPR004089">
    <property type="entry name" value="MCPsignal_dom"/>
</dbReference>
<keyword evidence="1" id="KW-0145">Chemotaxis</keyword>
<dbReference type="Proteomes" id="UP000738431">
    <property type="component" value="Chromosome"/>
</dbReference>
<reference evidence="6 7" key="1">
    <citation type="submission" date="2021-08" db="EMBL/GenBank/DDBJ databases">
        <authorList>
            <person name="Zhang D."/>
            <person name="Zhang A."/>
            <person name="Wang L."/>
        </authorList>
    </citation>
    <scope>NUCLEOTIDE SEQUENCE [LARGE SCALE GENOMIC DNA]</scope>
    <source>
        <strain evidence="6 7">WL0086</strain>
    </source>
</reference>
<dbReference type="PANTHER" id="PTHR43531:SF11">
    <property type="entry name" value="METHYL-ACCEPTING CHEMOTAXIS PROTEIN 3"/>
    <property type="match status" value="1"/>
</dbReference>
<sequence length="639" mass="70665">MVTIPLCCALIFGAVFAWERYQKLLAFEHFAEVMALADAMAEFNEANNAELALTWAYSGTAVAENGQTVVDQAKADHRRTAEQVDTLYAEVQAIHEALDNRYRDPALHPIIEDIAGYYQNLSTHRQHLGEETNYFRLIAPYVELRTGIQRVFPALLNETDDKDLIQLLNAYNLYTDYHASVVQYVGTLIWAHQVAELPPGGYAGYEANILASELLLKQFRLLAPSPVLAELDTILNRPDNRWVEQQIKSFQHAERMQWFDFPSDAAVTEHFKSRAEGRSVELGTILHRLRQEIAEHTQEHIALLRRESLTAGATTLFAALITIVISFRLAHRLRSTLKAITRGITESAHHVFTTARDVQRSSENFSRSAADQAALVEETNTRLEQILEVTTSTAENARSATTSMRSTNDVIDSSKATVDQLNVAMDEISTSSERSQQIMEAISEIAFQTNLLALNAAVEAARAGEAGAGFAVVADEVRNLAHRSSSASADSSQLIENSRRNIHTGHEFVAGTNQAFENVARHAQEVMRFVAAIDSDTIRQAQALEHIEAAARQVDDTTRNNAQYATECAEAATALNRQAHTLERYVQDLSQLVYGTSHHPSPAGSSPDVAPTVKSSRPRPPSRPAMPVKSPAVADVTLF</sequence>
<evidence type="ECO:0000256" key="3">
    <source>
        <dbReference type="PROSITE-ProRule" id="PRU00284"/>
    </source>
</evidence>
<dbReference type="Gene3D" id="1.10.287.950">
    <property type="entry name" value="Methyl-accepting chemotaxis protein"/>
    <property type="match status" value="1"/>
</dbReference>
<keyword evidence="7" id="KW-1185">Reference proteome</keyword>
<evidence type="ECO:0000259" key="5">
    <source>
        <dbReference type="PROSITE" id="PS50111"/>
    </source>
</evidence>
<comment type="similarity">
    <text evidence="2">Belongs to the methyl-accepting chemotaxis (MCP) protein family.</text>
</comment>
<accession>A0ABZ1CGJ4</accession>
<dbReference type="PROSITE" id="PS50111">
    <property type="entry name" value="CHEMOTAXIS_TRANSDUC_2"/>
    <property type="match status" value="1"/>
</dbReference>
<evidence type="ECO:0000256" key="2">
    <source>
        <dbReference type="ARBA" id="ARBA00029447"/>
    </source>
</evidence>
<proteinExistence type="inferred from homology"/>
<dbReference type="SMART" id="SM00283">
    <property type="entry name" value="MA"/>
    <property type="match status" value="1"/>
</dbReference>
<dbReference type="SUPFAM" id="SSF58104">
    <property type="entry name" value="Methyl-accepting chemotaxis protein (MCP) signaling domain"/>
    <property type="match status" value="1"/>
</dbReference>
<feature type="region of interest" description="Disordered" evidence="4">
    <location>
        <begin position="596"/>
        <end position="639"/>
    </location>
</feature>
<dbReference type="InterPro" id="IPR051310">
    <property type="entry name" value="MCP_chemotaxis"/>
</dbReference>